<protein>
    <submittedName>
        <fullName evidence="2">Similar to Receptor-interacting serine/threonine-protein kinase 4 acc. no. P57078</fullName>
    </submittedName>
</protein>
<dbReference type="Gene3D" id="1.25.40.20">
    <property type="entry name" value="Ankyrin repeat-containing domain"/>
    <property type="match status" value="1"/>
</dbReference>
<evidence type="ECO:0000256" key="1">
    <source>
        <dbReference type="PROSITE-ProRule" id="PRU00023"/>
    </source>
</evidence>
<reference evidence="2 3" key="1">
    <citation type="journal article" date="2013" name="PLoS Genet.">
        <title>The genome and development-dependent transcriptomes of Pyronema confluens: a window into fungal evolution.</title>
        <authorList>
            <person name="Traeger S."/>
            <person name="Altegoer F."/>
            <person name="Freitag M."/>
            <person name="Gabaldon T."/>
            <person name="Kempken F."/>
            <person name="Kumar A."/>
            <person name="Marcet-Houben M."/>
            <person name="Poggeler S."/>
            <person name="Stajich J.E."/>
            <person name="Nowrousian M."/>
        </authorList>
    </citation>
    <scope>NUCLEOTIDE SEQUENCE [LARGE SCALE GENOMIC DNA]</scope>
    <source>
        <strain evidence="3">CBS 100304</strain>
        <tissue evidence="2">Vegetative mycelium</tissue>
    </source>
</reference>
<sequence>MIGRSRDCGSKINSAALNQTPLEIAVTEGHESIIRLLLERDDVTCHDVRTSLAGIFSKEIPLLAAVVYRGNEAIGRLLVEQNGININQGPHTALISAIDGMEDSADPKDFDILYFLLEKGADANLAGLREDTLLHVAVLSPYCGEMVQMSTHEISKVERHYHMPWKRDLSE</sequence>
<dbReference type="InterPro" id="IPR002110">
    <property type="entry name" value="Ankyrin_rpt"/>
</dbReference>
<dbReference type="AlphaFoldDB" id="U4LAY2"/>
<evidence type="ECO:0000313" key="3">
    <source>
        <dbReference type="Proteomes" id="UP000018144"/>
    </source>
</evidence>
<name>U4LAY2_PYROM</name>
<organism evidence="2 3">
    <name type="scientific">Pyronema omphalodes (strain CBS 100304)</name>
    <name type="common">Pyronema confluens</name>
    <dbReference type="NCBI Taxonomy" id="1076935"/>
    <lineage>
        <taxon>Eukaryota</taxon>
        <taxon>Fungi</taxon>
        <taxon>Dikarya</taxon>
        <taxon>Ascomycota</taxon>
        <taxon>Pezizomycotina</taxon>
        <taxon>Pezizomycetes</taxon>
        <taxon>Pezizales</taxon>
        <taxon>Pyronemataceae</taxon>
        <taxon>Pyronema</taxon>
    </lineage>
</organism>
<keyword evidence="2" id="KW-0675">Receptor</keyword>
<dbReference type="OrthoDB" id="20872at2759"/>
<dbReference type="SUPFAM" id="SSF48403">
    <property type="entry name" value="Ankyrin repeat"/>
    <property type="match status" value="1"/>
</dbReference>
<proteinExistence type="predicted"/>
<dbReference type="SMART" id="SM00248">
    <property type="entry name" value="ANK"/>
    <property type="match status" value="3"/>
</dbReference>
<keyword evidence="2" id="KW-0418">Kinase</keyword>
<feature type="repeat" description="ANK" evidence="1">
    <location>
        <begin position="17"/>
        <end position="40"/>
    </location>
</feature>
<keyword evidence="1" id="KW-0040">ANK repeat</keyword>
<keyword evidence="3" id="KW-1185">Reference proteome</keyword>
<keyword evidence="2" id="KW-0808">Transferase</keyword>
<dbReference type="Proteomes" id="UP000018144">
    <property type="component" value="Unassembled WGS sequence"/>
</dbReference>
<dbReference type="PROSITE" id="PS50297">
    <property type="entry name" value="ANK_REP_REGION"/>
    <property type="match status" value="1"/>
</dbReference>
<dbReference type="InterPro" id="IPR036770">
    <property type="entry name" value="Ankyrin_rpt-contain_sf"/>
</dbReference>
<evidence type="ECO:0000313" key="2">
    <source>
        <dbReference type="EMBL" id="CCX15570.1"/>
    </source>
</evidence>
<accession>U4LAY2</accession>
<dbReference type="GO" id="GO:0016301">
    <property type="term" value="F:kinase activity"/>
    <property type="evidence" value="ECO:0007669"/>
    <property type="project" value="UniProtKB-KW"/>
</dbReference>
<dbReference type="PROSITE" id="PS50088">
    <property type="entry name" value="ANK_REPEAT"/>
    <property type="match status" value="1"/>
</dbReference>
<gene>
    <name evidence="2" type="ORF">PCON_01937</name>
</gene>
<dbReference type="EMBL" id="HF936202">
    <property type="protein sequence ID" value="CCX15570.1"/>
    <property type="molecule type" value="Genomic_DNA"/>
</dbReference>
<dbReference type="Pfam" id="PF00023">
    <property type="entry name" value="Ank"/>
    <property type="match status" value="1"/>
</dbReference>